<dbReference type="EMBL" id="AZJI01000001">
    <property type="protein sequence ID" value="ETD24902.1"/>
    <property type="molecule type" value="Genomic_DNA"/>
</dbReference>
<feature type="transmembrane region" description="Helical" evidence="6">
    <location>
        <begin position="397"/>
        <end position="417"/>
    </location>
</feature>
<dbReference type="AlphaFoldDB" id="V8CCS2"/>
<keyword evidence="4 6" id="KW-1133">Transmembrane helix</keyword>
<dbReference type="InterPro" id="IPR013525">
    <property type="entry name" value="ABC2_TM"/>
</dbReference>
<evidence type="ECO:0000256" key="6">
    <source>
        <dbReference type="SAM" id="Phobius"/>
    </source>
</evidence>
<protein>
    <recommendedName>
        <fullName evidence="7">ABC-2 type transporter transmembrane domain-containing protein</fullName>
    </recommendedName>
</protein>
<keyword evidence="2" id="KW-1003">Cell membrane</keyword>
<dbReference type="InterPro" id="IPR051449">
    <property type="entry name" value="ABC-2_transporter_component"/>
</dbReference>
<dbReference type="PANTHER" id="PTHR30294">
    <property type="entry name" value="MEMBRANE COMPONENT OF ABC TRANSPORTER YHHJ-RELATED"/>
    <property type="match status" value="1"/>
</dbReference>
<evidence type="ECO:0000259" key="7">
    <source>
        <dbReference type="Pfam" id="PF12698"/>
    </source>
</evidence>
<dbReference type="GO" id="GO:0005886">
    <property type="term" value="C:plasma membrane"/>
    <property type="evidence" value="ECO:0007669"/>
    <property type="project" value="UniProtKB-SubCell"/>
</dbReference>
<name>V8CCS2_9HELI</name>
<evidence type="ECO:0000256" key="2">
    <source>
        <dbReference type="ARBA" id="ARBA00022475"/>
    </source>
</evidence>
<organism evidence="8 9">
    <name type="scientific">Helicobacter macacae MIT 99-5501</name>
    <dbReference type="NCBI Taxonomy" id="1357400"/>
    <lineage>
        <taxon>Bacteria</taxon>
        <taxon>Pseudomonadati</taxon>
        <taxon>Campylobacterota</taxon>
        <taxon>Epsilonproteobacteria</taxon>
        <taxon>Campylobacterales</taxon>
        <taxon>Helicobacteraceae</taxon>
        <taxon>Helicobacter</taxon>
    </lineage>
</organism>
<dbReference type="PATRIC" id="fig|1357400.3.peg.334"/>
<evidence type="ECO:0000256" key="1">
    <source>
        <dbReference type="ARBA" id="ARBA00004651"/>
    </source>
</evidence>
<feature type="transmembrane region" description="Helical" evidence="6">
    <location>
        <begin position="460"/>
        <end position="479"/>
    </location>
</feature>
<evidence type="ECO:0000256" key="5">
    <source>
        <dbReference type="ARBA" id="ARBA00023136"/>
    </source>
</evidence>
<comment type="caution">
    <text evidence="8">The sequence shown here is derived from an EMBL/GenBank/DDBJ whole genome shotgun (WGS) entry which is preliminary data.</text>
</comment>
<dbReference type="GO" id="GO:0140359">
    <property type="term" value="F:ABC-type transporter activity"/>
    <property type="evidence" value="ECO:0007669"/>
    <property type="project" value="InterPro"/>
</dbReference>
<feature type="domain" description="ABC-2 type transporter transmembrane" evidence="7">
    <location>
        <begin position="199"/>
        <end position="534"/>
    </location>
</feature>
<comment type="subcellular location">
    <subcellularLocation>
        <location evidence="1">Cell membrane</location>
        <topology evidence="1">Multi-pass membrane protein</topology>
    </subcellularLocation>
</comment>
<dbReference type="Gene3D" id="3.40.1710.10">
    <property type="entry name" value="abc type-2 transporter like domain"/>
    <property type="match status" value="1"/>
</dbReference>
<gene>
    <name evidence="8" type="ORF">HMPREF2086_00236</name>
</gene>
<keyword evidence="3 6" id="KW-0812">Transmembrane</keyword>
<dbReference type="STRING" id="1357400.HMPREF2086_00236"/>
<dbReference type="OrthoDB" id="5328981at2"/>
<dbReference type="HOGENOM" id="CLU_482957_0_0_7"/>
<dbReference type="RefSeq" id="WP_023926904.1">
    <property type="nucleotide sequence ID" value="NZ_KI669454.1"/>
</dbReference>
<accession>V8CCS2</accession>
<evidence type="ECO:0000313" key="9">
    <source>
        <dbReference type="Proteomes" id="UP000018731"/>
    </source>
</evidence>
<dbReference type="Proteomes" id="UP000018731">
    <property type="component" value="Unassembled WGS sequence"/>
</dbReference>
<proteinExistence type="predicted"/>
<feature type="transmembrane region" description="Helical" evidence="6">
    <location>
        <begin position="520"/>
        <end position="540"/>
    </location>
</feature>
<reference evidence="8 9" key="1">
    <citation type="journal article" date="2014" name="Genome Announc.">
        <title>Draft genome sequences of six enterohepatic helicobacter species isolated from humans and one from rhesus macaques.</title>
        <authorList>
            <person name="Shen Z."/>
            <person name="Sheh A."/>
            <person name="Young S.K."/>
            <person name="Abouelliel A."/>
            <person name="Ward D.V."/>
            <person name="Earl A.M."/>
            <person name="Fox J.G."/>
        </authorList>
    </citation>
    <scope>NUCLEOTIDE SEQUENCE [LARGE SCALE GENOMIC DNA]</scope>
    <source>
        <strain evidence="8 9">MIT 99-5501</strain>
    </source>
</reference>
<evidence type="ECO:0000313" key="8">
    <source>
        <dbReference type="EMBL" id="ETD24902.1"/>
    </source>
</evidence>
<feature type="transmembrane region" description="Helical" evidence="6">
    <location>
        <begin position="429"/>
        <end position="454"/>
    </location>
</feature>
<evidence type="ECO:0000256" key="4">
    <source>
        <dbReference type="ARBA" id="ARBA00022989"/>
    </source>
</evidence>
<dbReference type="Pfam" id="PF12698">
    <property type="entry name" value="ABC2_membrane_3"/>
    <property type="match status" value="1"/>
</dbReference>
<feature type="transmembrane region" description="Helical" evidence="6">
    <location>
        <begin position="198"/>
        <end position="218"/>
    </location>
</feature>
<dbReference type="PANTHER" id="PTHR30294:SF47">
    <property type="entry name" value="INNER MEMBRANE TRANSPORT PERMEASE YHHJ"/>
    <property type="match status" value="1"/>
</dbReference>
<sequence length="564" mass="62903">MKLEKWLKKFFDTCLRVWSEAKNTSANISAKFSQNLKNITLKILQNTKKPQIELLKNRIMQFIAQLWQNLKTTKNVILDFAHSKSNLAKSKLSSFNIDFAKNIVDFVANFAQLVKIKALKITAMISSKIGLLGSLQKSLEERKSTQSVQIAKSTQRAQSAQNIGTYQSRVQNPAIRKARFFRKFAIKEALRCLSTHKVLFLIYVVLPLLIGWFIYAVFMASLPRDLPIGVVDFDKSVESKETLFMIDSSAAVKIAKSYEGIKEAKEDLATSQIYALVVIPSNYERDIKQGNGVQIVLYFNAQFVLIGKAISGALEGVVGTLNAKQWSGKNLIKAKNLNLAIASSMPIFSQIIPLYNSSNNYSQFMLTLLLPCMLQILSALGMLHLLRHTPSSLKSLFIRYVFNSLVFVFWALCEIVLLKKLGFENRGDLGLLVCGSVLLVLGVNGVVVFIQSVLSDFKKAVGFVAIYTAPSLAFAGVTYPQSAMNVLALFWSKFLPISHFMELFIQQANYGGGADLGFEILGGMLWFLLFFALGAGIYALRNDWEILPKNLVASVAKKAGQKYE</sequence>
<feature type="transmembrane region" description="Helical" evidence="6">
    <location>
        <begin position="486"/>
        <end position="508"/>
    </location>
</feature>
<evidence type="ECO:0000256" key="3">
    <source>
        <dbReference type="ARBA" id="ARBA00022692"/>
    </source>
</evidence>
<dbReference type="eggNOG" id="COG0842">
    <property type="taxonomic scope" value="Bacteria"/>
</dbReference>
<feature type="transmembrane region" description="Helical" evidence="6">
    <location>
        <begin position="364"/>
        <end position="385"/>
    </location>
</feature>
<keyword evidence="9" id="KW-1185">Reference proteome</keyword>
<keyword evidence="5 6" id="KW-0472">Membrane</keyword>